<feature type="transmembrane region" description="Helical" evidence="2">
    <location>
        <begin position="7"/>
        <end position="28"/>
    </location>
</feature>
<keyword evidence="2" id="KW-1133">Transmembrane helix</keyword>
<feature type="compositionally biased region" description="Polar residues" evidence="1">
    <location>
        <begin position="58"/>
        <end position="81"/>
    </location>
</feature>
<evidence type="ECO:0000256" key="1">
    <source>
        <dbReference type="SAM" id="MobiDB-lite"/>
    </source>
</evidence>
<evidence type="ECO:0000313" key="4">
    <source>
        <dbReference type="Proteomes" id="UP000177050"/>
    </source>
</evidence>
<proteinExistence type="predicted"/>
<name>A0A1F7L2C6_9BACT</name>
<dbReference type="Proteomes" id="UP000177050">
    <property type="component" value="Unassembled WGS sequence"/>
</dbReference>
<dbReference type="AlphaFoldDB" id="A0A1F7L2C6"/>
<feature type="transmembrane region" description="Helical" evidence="2">
    <location>
        <begin position="96"/>
        <end position="114"/>
    </location>
</feature>
<organism evidence="3 4">
    <name type="scientific">Candidatus Roizmanbacteria bacterium RIFOXYD1_FULL_38_12</name>
    <dbReference type="NCBI Taxonomy" id="1802093"/>
    <lineage>
        <taxon>Bacteria</taxon>
        <taxon>Candidatus Roizmaniibacteriota</taxon>
    </lineage>
</organism>
<gene>
    <name evidence="3" type="ORF">A3K52_05460</name>
</gene>
<sequence>MEQFNKAISFVLGLIVVVIFLAVATGKINLKGTKLPFSKGATPTGKSIVTPSPKAPLSGQTSYTQKNNVIPTTKPSSDAFNRRYNTTTPSTIPSTGPALLLPLAVSSLLGGSFLRRMGKKK</sequence>
<dbReference type="EMBL" id="MGBR01000001">
    <property type="protein sequence ID" value="OGK74184.1"/>
    <property type="molecule type" value="Genomic_DNA"/>
</dbReference>
<comment type="caution">
    <text evidence="3">The sequence shown here is derived from an EMBL/GenBank/DDBJ whole genome shotgun (WGS) entry which is preliminary data.</text>
</comment>
<keyword evidence="2" id="KW-0472">Membrane</keyword>
<protein>
    <submittedName>
        <fullName evidence="3">Uncharacterized protein</fullName>
    </submittedName>
</protein>
<keyword evidence="2" id="KW-0812">Transmembrane</keyword>
<accession>A0A1F7L2C6</accession>
<evidence type="ECO:0000256" key="2">
    <source>
        <dbReference type="SAM" id="Phobius"/>
    </source>
</evidence>
<reference evidence="3 4" key="1">
    <citation type="journal article" date="2016" name="Nat. Commun.">
        <title>Thousands of microbial genomes shed light on interconnected biogeochemical processes in an aquifer system.</title>
        <authorList>
            <person name="Anantharaman K."/>
            <person name="Brown C.T."/>
            <person name="Hug L.A."/>
            <person name="Sharon I."/>
            <person name="Castelle C.J."/>
            <person name="Probst A.J."/>
            <person name="Thomas B.C."/>
            <person name="Singh A."/>
            <person name="Wilkins M.J."/>
            <person name="Karaoz U."/>
            <person name="Brodie E.L."/>
            <person name="Williams K.H."/>
            <person name="Hubbard S.S."/>
            <person name="Banfield J.F."/>
        </authorList>
    </citation>
    <scope>NUCLEOTIDE SEQUENCE [LARGE SCALE GENOMIC DNA]</scope>
</reference>
<feature type="region of interest" description="Disordered" evidence="1">
    <location>
        <begin position="41"/>
        <end position="81"/>
    </location>
</feature>
<evidence type="ECO:0000313" key="3">
    <source>
        <dbReference type="EMBL" id="OGK74184.1"/>
    </source>
</evidence>